<dbReference type="InterPro" id="IPR005821">
    <property type="entry name" value="Ion_trans_dom"/>
</dbReference>
<evidence type="ECO:0000256" key="1">
    <source>
        <dbReference type="ARBA" id="ARBA00004141"/>
    </source>
</evidence>
<accession>A0A8S1IZJ4</accession>
<evidence type="ECO:0000256" key="5">
    <source>
        <dbReference type="ARBA" id="ARBA00022826"/>
    </source>
</evidence>
<feature type="region of interest" description="Disordered" evidence="12">
    <location>
        <begin position="178"/>
        <end position="221"/>
    </location>
</feature>
<evidence type="ECO:0000256" key="3">
    <source>
        <dbReference type="ARBA" id="ARBA00022538"/>
    </source>
</evidence>
<evidence type="ECO:0000256" key="9">
    <source>
        <dbReference type="ARBA" id="ARBA00023065"/>
    </source>
</evidence>
<keyword evidence="3" id="KW-0633">Potassium transport</keyword>
<keyword evidence="7" id="KW-0630">Potassium</keyword>
<feature type="transmembrane region" description="Helical" evidence="13">
    <location>
        <begin position="297"/>
        <end position="321"/>
    </location>
</feature>
<dbReference type="InterPro" id="IPR028325">
    <property type="entry name" value="VG_K_chnl"/>
</dbReference>
<evidence type="ECO:0000256" key="4">
    <source>
        <dbReference type="ARBA" id="ARBA00022692"/>
    </source>
</evidence>
<feature type="region of interest" description="Disordered" evidence="12">
    <location>
        <begin position="126"/>
        <end position="166"/>
    </location>
</feature>
<gene>
    <name evidence="15" type="ORF">OSTQU699_LOCUS5716</name>
</gene>
<dbReference type="GO" id="GO:0005249">
    <property type="term" value="F:voltage-gated potassium channel activity"/>
    <property type="evidence" value="ECO:0007669"/>
    <property type="project" value="InterPro"/>
</dbReference>
<dbReference type="PRINTS" id="PR00169">
    <property type="entry name" value="KCHANNEL"/>
</dbReference>
<evidence type="ECO:0000256" key="11">
    <source>
        <dbReference type="ARBA" id="ARBA00023303"/>
    </source>
</evidence>
<keyword evidence="2" id="KW-0813">Transport</keyword>
<dbReference type="FunFam" id="1.20.120.350:FF:000091">
    <property type="entry name" value="Predicted protein"/>
    <property type="match status" value="1"/>
</dbReference>
<comment type="caution">
    <text evidence="15">The sequence shown here is derived from an EMBL/GenBank/DDBJ whole genome shotgun (WGS) entry which is preliminary data.</text>
</comment>
<evidence type="ECO:0000313" key="15">
    <source>
        <dbReference type="EMBL" id="CAD7700357.1"/>
    </source>
</evidence>
<dbReference type="Gene3D" id="1.10.287.70">
    <property type="match status" value="1"/>
</dbReference>
<evidence type="ECO:0000256" key="12">
    <source>
        <dbReference type="SAM" id="MobiDB-lite"/>
    </source>
</evidence>
<evidence type="ECO:0000256" key="2">
    <source>
        <dbReference type="ARBA" id="ARBA00022448"/>
    </source>
</evidence>
<keyword evidence="6" id="KW-0851">Voltage-gated channel</keyword>
<sequence>MSAWRKAAAAVRFAAAAGKGARVYPQVGGGAVHPQSDGDDLEVVYQDYARELEQKAQERQRKYREMQLARMRATESDDVPEVAEIVFSREAKDGKCVEYMQEDGWLGSGELENEIEKLRLASASTTASAGPLALTARDGNKSSLTQKPGRAVKWPSEGEGPAAGEDVAVSHRNARSSLIRTGGFPDDPPSAPAGLDAPARPGGGLEGAHAEGPLPDSANDDEWNSGVFNRLFAAEREGRLPFQSSDDDISLEGYADSGCDEAQGGGSLLRRLVRKWRCSPLRTRTFQLMTDPSSSPAAWAVSVVILMFIIVSSVTFCLETIPDLATASRRNVFRAIEISSVTLFTVEYGIKLATADRTMEFFWNIFNLVDLAAILPFYVEVALDFSGVLGQTRILRVTRLVRVFRVLKLGSKINRMQVVFQAVLESMDILGMLLFLLLLTLVFFSSLMYFAEKVHPKFLERVANPTACVQNVDGTTFTSIPASLWWCIVTLMTVGYGDEVPSTSLGKTVACLTMISSVVVTALPISVIAANFNQQWHEYNERIRVSERTNGVWAKFRQLTGEMKSYNAMMDDFINVVRSSEAGMHTEFAAIRQEALKARCMYLDQARGSQAKPLNEQIAETKSIIASMREGMDRAKATWHDLKLVLELVNSARPAEIMSKLEGANAAYKKLRKWAEEARHMVSEIEHVRQDLRGFKNRSSHKGGSQY</sequence>
<dbReference type="InterPro" id="IPR027359">
    <property type="entry name" value="Volt_channel_dom_sf"/>
</dbReference>
<dbReference type="OrthoDB" id="415460at2759"/>
<evidence type="ECO:0000256" key="6">
    <source>
        <dbReference type="ARBA" id="ARBA00022882"/>
    </source>
</evidence>
<evidence type="ECO:0000313" key="16">
    <source>
        <dbReference type="Proteomes" id="UP000708148"/>
    </source>
</evidence>
<comment type="subcellular location">
    <subcellularLocation>
        <location evidence="1">Membrane</location>
        <topology evidence="1">Multi-pass membrane protein</topology>
    </subcellularLocation>
</comment>
<organism evidence="15 16">
    <name type="scientific">Ostreobium quekettii</name>
    <dbReference type="NCBI Taxonomy" id="121088"/>
    <lineage>
        <taxon>Eukaryota</taxon>
        <taxon>Viridiplantae</taxon>
        <taxon>Chlorophyta</taxon>
        <taxon>core chlorophytes</taxon>
        <taxon>Ulvophyceae</taxon>
        <taxon>TCBD clade</taxon>
        <taxon>Bryopsidales</taxon>
        <taxon>Ostreobineae</taxon>
        <taxon>Ostreobiaceae</taxon>
        <taxon>Ostreobium</taxon>
    </lineage>
</organism>
<protein>
    <recommendedName>
        <fullName evidence="14">Ion transport domain-containing protein</fullName>
    </recommendedName>
</protein>
<keyword evidence="9" id="KW-0406">Ion transport</keyword>
<reference evidence="15" key="1">
    <citation type="submission" date="2020-12" db="EMBL/GenBank/DDBJ databases">
        <authorList>
            <person name="Iha C."/>
        </authorList>
    </citation>
    <scope>NUCLEOTIDE SEQUENCE</scope>
</reference>
<evidence type="ECO:0000256" key="7">
    <source>
        <dbReference type="ARBA" id="ARBA00022958"/>
    </source>
</evidence>
<dbReference type="GO" id="GO:0001508">
    <property type="term" value="P:action potential"/>
    <property type="evidence" value="ECO:0007669"/>
    <property type="project" value="TreeGrafter"/>
</dbReference>
<keyword evidence="11" id="KW-0407">Ion channel</keyword>
<feature type="compositionally biased region" description="Low complexity" evidence="12">
    <location>
        <begin position="126"/>
        <end position="136"/>
    </location>
</feature>
<dbReference type="EMBL" id="CAJHUC010001233">
    <property type="protein sequence ID" value="CAD7700357.1"/>
    <property type="molecule type" value="Genomic_DNA"/>
</dbReference>
<dbReference type="SUPFAM" id="SSF81324">
    <property type="entry name" value="Voltage-gated potassium channels"/>
    <property type="match status" value="1"/>
</dbReference>
<evidence type="ECO:0000256" key="8">
    <source>
        <dbReference type="ARBA" id="ARBA00022989"/>
    </source>
</evidence>
<dbReference type="PANTHER" id="PTHR11537">
    <property type="entry name" value="VOLTAGE-GATED POTASSIUM CHANNEL"/>
    <property type="match status" value="1"/>
</dbReference>
<dbReference type="PANTHER" id="PTHR11537:SF254">
    <property type="entry name" value="POTASSIUM VOLTAGE-GATED CHANNEL PROTEIN SHAB"/>
    <property type="match status" value="1"/>
</dbReference>
<dbReference type="FunFam" id="1.10.287.70:FF:000097">
    <property type="entry name" value="Potassium voltage-gated channel subfamily G member 3"/>
    <property type="match status" value="1"/>
</dbReference>
<keyword evidence="10 13" id="KW-0472">Membrane</keyword>
<dbReference type="Pfam" id="PF00520">
    <property type="entry name" value="Ion_trans"/>
    <property type="match status" value="1"/>
</dbReference>
<feature type="transmembrane region" description="Helical" evidence="13">
    <location>
        <begin position="361"/>
        <end position="379"/>
    </location>
</feature>
<dbReference type="Gene3D" id="1.20.120.350">
    <property type="entry name" value="Voltage-gated potassium channels. Chain C"/>
    <property type="match status" value="1"/>
</dbReference>
<dbReference type="GO" id="GO:0008076">
    <property type="term" value="C:voltage-gated potassium channel complex"/>
    <property type="evidence" value="ECO:0007669"/>
    <property type="project" value="InterPro"/>
</dbReference>
<keyword evidence="5" id="KW-0631">Potassium channel</keyword>
<feature type="domain" description="Ion transport" evidence="14">
    <location>
        <begin position="301"/>
        <end position="535"/>
    </location>
</feature>
<evidence type="ECO:0000256" key="13">
    <source>
        <dbReference type="SAM" id="Phobius"/>
    </source>
</evidence>
<evidence type="ECO:0000259" key="14">
    <source>
        <dbReference type="Pfam" id="PF00520"/>
    </source>
</evidence>
<evidence type="ECO:0000256" key="10">
    <source>
        <dbReference type="ARBA" id="ARBA00023136"/>
    </source>
</evidence>
<proteinExistence type="predicted"/>
<feature type="transmembrane region" description="Helical" evidence="13">
    <location>
        <begin position="429"/>
        <end position="451"/>
    </location>
</feature>
<keyword evidence="8 13" id="KW-1133">Transmembrane helix</keyword>
<name>A0A8S1IZJ4_9CHLO</name>
<dbReference type="AlphaFoldDB" id="A0A8S1IZJ4"/>
<keyword evidence="4 13" id="KW-0812">Transmembrane</keyword>
<keyword evidence="16" id="KW-1185">Reference proteome</keyword>
<dbReference type="Proteomes" id="UP000708148">
    <property type="component" value="Unassembled WGS sequence"/>
</dbReference>